<evidence type="ECO:0008006" key="4">
    <source>
        <dbReference type="Google" id="ProtNLM"/>
    </source>
</evidence>
<keyword evidence="3" id="KW-1185">Reference proteome</keyword>
<proteinExistence type="predicted"/>
<evidence type="ECO:0000313" key="2">
    <source>
        <dbReference type="EMBL" id="KAE8418092.1"/>
    </source>
</evidence>
<sequence length="118" mass="13230">MLELASPLWSISCLVWISPGFGRSYSPCFRLKTVFACARHATDLSIESRTMWLSFGAPPRGCITQHTFPSWAKQESTSSRRAPRTPHQSFSDGKVVTSQTRMAVMQLCTYLSPHSMLC</sequence>
<gene>
    <name evidence="2" type="ORF">BDV36DRAFT_254961</name>
</gene>
<name>A0ABQ6WLV7_9EURO</name>
<evidence type="ECO:0000313" key="3">
    <source>
        <dbReference type="Proteomes" id="UP000325395"/>
    </source>
</evidence>
<feature type="region of interest" description="Disordered" evidence="1">
    <location>
        <begin position="70"/>
        <end position="92"/>
    </location>
</feature>
<organism evidence="2 3">
    <name type="scientific">Aspergillus pseudocaelatus</name>
    <dbReference type="NCBI Taxonomy" id="1825620"/>
    <lineage>
        <taxon>Eukaryota</taxon>
        <taxon>Fungi</taxon>
        <taxon>Dikarya</taxon>
        <taxon>Ascomycota</taxon>
        <taxon>Pezizomycotina</taxon>
        <taxon>Eurotiomycetes</taxon>
        <taxon>Eurotiomycetidae</taxon>
        <taxon>Eurotiales</taxon>
        <taxon>Aspergillaceae</taxon>
        <taxon>Aspergillus</taxon>
        <taxon>Aspergillus subgen. Circumdati</taxon>
    </lineage>
</organism>
<dbReference type="EMBL" id="ML735730">
    <property type="protein sequence ID" value="KAE8418092.1"/>
    <property type="molecule type" value="Genomic_DNA"/>
</dbReference>
<evidence type="ECO:0000256" key="1">
    <source>
        <dbReference type="SAM" id="MobiDB-lite"/>
    </source>
</evidence>
<accession>A0ABQ6WLV7</accession>
<dbReference type="Proteomes" id="UP000325395">
    <property type="component" value="Unassembled WGS sequence"/>
</dbReference>
<reference evidence="2 3" key="1">
    <citation type="submission" date="2019-04" db="EMBL/GenBank/DDBJ databases">
        <authorList>
            <consortium name="DOE Joint Genome Institute"/>
            <person name="Mondo S."/>
            <person name="Kjaerbolling I."/>
            <person name="Vesth T."/>
            <person name="Frisvad J.C."/>
            <person name="Nybo J.L."/>
            <person name="Theobald S."/>
            <person name="Kildgaard S."/>
            <person name="Isbrandt T."/>
            <person name="Kuo A."/>
            <person name="Sato A."/>
            <person name="Lyhne E.K."/>
            <person name="Kogle M.E."/>
            <person name="Wiebenga A."/>
            <person name="Kun R.S."/>
            <person name="Lubbers R.J."/>
            <person name="Makela M.R."/>
            <person name="Barry K."/>
            <person name="Chovatia M."/>
            <person name="Clum A."/>
            <person name="Daum C."/>
            <person name="Haridas S."/>
            <person name="He G."/>
            <person name="LaButti K."/>
            <person name="Lipzen A."/>
            <person name="Riley R."/>
            <person name="Salamov A."/>
            <person name="Simmons B.A."/>
            <person name="Magnuson J.K."/>
            <person name="Henrissat B."/>
            <person name="Mortensen U.H."/>
            <person name="Larsen T.O."/>
            <person name="Devries R.P."/>
            <person name="Grigoriev I.V."/>
            <person name="Machida M."/>
            <person name="Baker S.E."/>
            <person name="Andersen M.R."/>
            <person name="Cantor M.N."/>
            <person name="Hua S.X."/>
        </authorList>
    </citation>
    <scope>NUCLEOTIDE SEQUENCE [LARGE SCALE GENOMIC DNA]</scope>
    <source>
        <strain evidence="2 3">CBS 117616</strain>
    </source>
</reference>
<protein>
    <recommendedName>
        <fullName evidence="4">Secreted protein</fullName>
    </recommendedName>
</protein>